<accession>A0AA41YZC9</accession>
<gene>
    <name evidence="4" type="ORF">M8523_23180</name>
</gene>
<dbReference type="Proteomes" id="UP001165667">
    <property type="component" value="Unassembled WGS sequence"/>
</dbReference>
<dbReference type="PANTHER" id="PTHR46401:SF2">
    <property type="entry name" value="GLYCOSYLTRANSFERASE WBBK-RELATED"/>
    <property type="match status" value="1"/>
</dbReference>
<sequence length="387" mass="42009">MTGRPLRIALLTHSTNPRGGVVHALAIGDALAELGHEAVVHAPDASGRGFFRATACQTLPIPASLLNVPDTHALVEARIDDYLRHFADPAHRRFDVFHAQDGISGNALATLKQRGLIEGFTRTVHHIESFADPRVADLQRRSIVEADTHVVVSPQWSEVLRDDFGLAATVIGNGVDRLRYSPHLHPEDLTLRRRLRLQDGPVFLSVGGIEERKNTVRILEAFAQVFALRPEAQLVIAGGSSLLDHEAYRFRFAEALAASGLPADAVRCIGPLADADMPALYRISDALVFPSVKEGFGLVVLEAMACGLPVVTSAIRPFTDYLDADDVVWCRPDSTASIANAMLVVLQPAVRARVIAQGHVVSARHDWHQAARAHLSIYQTVGALDHA</sequence>
<dbReference type="Gene3D" id="3.40.50.2000">
    <property type="entry name" value="Glycogen Phosphorylase B"/>
    <property type="match status" value="2"/>
</dbReference>
<dbReference type="AlphaFoldDB" id="A0AA41YZC9"/>
<proteinExistence type="predicted"/>
<keyword evidence="1" id="KW-0808">Transferase</keyword>
<dbReference type="Pfam" id="PF13439">
    <property type="entry name" value="Glyco_transf_4"/>
    <property type="match status" value="1"/>
</dbReference>
<organism evidence="4 5">
    <name type="scientific">Lichenifustis flavocetrariae</name>
    <dbReference type="NCBI Taxonomy" id="2949735"/>
    <lineage>
        <taxon>Bacteria</taxon>
        <taxon>Pseudomonadati</taxon>
        <taxon>Pseudomonadota</taxon>
        <taxon>Alphaproteobacteria</taxon>
        <taxon>Hyphomicrobiales</taxon>
        <taxon>Lichenihabitantaceae</taxon>
        <taxon>Lichenifustis</taxon>
    </lineage>
</organism>
<dbReference type="InterPro" id="IPR001296">
    <property type="entry name" value="Glyco_trans_1"/>
</dbReference>
<evidence type="ECO:0000313" key="5">
    <source>
        <dbReference type="Proteomes" id="UP001165667"/>
    </source>
</evidence>
<evidence type="ECO:0000259" key="2">
    <source>
        <dbReference type="Pfam" id="PF00534"/>
    </source>
</evidence>
<keyword evidence="5" id="KW-1185">Reference proteome</keyword>
<dbReference type="InterPro" id="IPR028098">
    <property type="entry name" value="Glyco_trans_4-like_N"/>
</dbReference>
<name>A0AA41YZC9_9HYPH</name>
<feature type="domain" description="Glycosyl transferase family 1" evidence="2">
    <location>
        <begin position="194"/>
        <end position="347"/>
    </location>
</feature>
<evidence type="ECO:0000256" key="1">
    <source>
        <dbReference type="ARBA" id="ARBA00022679"/>
    </source>
</evidence>
<reference evidence="4" key="1">
    <citation type="submission" date="2022-05" db="EMBL/GenBank/DDBJ databases">
        <authorList>
            <person name="Pankratov T."/>
        </authorList>
    </citation>
    <scope>NUCLEOTIDE SEQUENCE</scope>
    <source>
        <strain evidence="4">BP6-180914</strain>
    </source>
</reference>
<dbReference type="CDD" id="cd03801">
    <property type="entry name" value="GT4_PimA-like"/>
    <property type="match status" value="1"/>
</dbReference>
<dbReference type="SUPFAM" id="SSF53756">
    <property type="entry name" value="UDP-Glycosyltransferase/glycogen phosphorylase"/>
    <property type="match status" value="1"/>
</dbReference>
<dbReference type="NCBIfam" id="TIGR04047">
    <property type="entry name" value="MSMEG_0565_glyc"/>
    <property type="match status" value="1"/>
</dbReference>
<dbReference type="EMBL" id="JAMOIM010000019">
    <property type="protein sequence ID" value="MCW6510914.1"/>
    <property type="molecule type" value="Genomic_DNA"/>
</dbReference>
<comment type="caution">
    <text evidence="4">The sequence shown here is derived from an EMBL/GenBank/DDBJ whole genome shotgun (WGS) entry which is preliminary data.</text>
</comment>
<dbReference type="PANTHER" id="PTHR46401">
    <property type="entry name" value="GLYCOSYLTRANSFERASE WBBK-RELATED"/>
    <property type="match status" value="1"/>
</dbReference>
<dbReference type="RefSeq" id="WP_282587288.1">
    <property type="nucleotide sequence ID" value="NZ_JAMOIM010000019.1"/>
</dbReference>
<evidence type="ECO:0000259" key="3">
    <source>
        <dbReference type="Pfam" id="PF13439"/>
    </source>
</evidence>
<dbReference type="GO" id="GO:0009103">
    <property type="term" value="P:lipopolysaccharide biosynthetic process"/>
    <property type="evidence" value="ECO:0007669"/>
    <property type="project" value="TreeGrafter"/>
</dbReference>
<dbReference type="InterPro" id="IPR023986">
    <property type="entry name" value="GlycosylTfrase_MSMEG0565"/>
</dbReference>
<evidence type="ECO:0000313" key="4">
    <source>
        <dbReference type="EMBL" id="MCW6510914.1"/>
    </source>
</evidence>
<dbReference type="GO" id="GO:0016757">
    <property type="term" value="F:glycosyltransferase activity"/>
    <property type="evidence" value="ECO:0007669"/>
    <property type="project" value="InterPro"/>
</dbReference>
<dbReference type="Pfam" id="PF00534">
    <property type="entry name" value="Glycos_transf_1"/>
    <property type="match status" value="1"/>
</dbReference>
<protein>
    <submittedName>
        <fullName evidence="4">MSMEG_0565 family glycosyltransferase</fullName>
    </submittedName>
</protein>
<feature type="domain" description="Glycosyltransferase subfamily 4-like N-terminal" evidence="3">
    <location>
        <begin position="18"/>
        <end position="176"/>
    </location>
</feature>